<evidence type="ECO:0000313" key="1">
    <source>
        <dbReference type="EMBL" id="MBB5339878.1"/>
    </source>
</evidence>
<name>A0ACC5NZ47_9BACT</name>
<accession>A0ACC5NZ47</accession>
<organism evidence="1 2">
    <name type="scientific">Tunturiibacter gelidiferens</name>
    <dbReference type="NCBI Taxonomy" id="3069689"/>
    <lineage>
        <taxon>Bacteria</taxon>
        <taxon>Pseudomonadati</taxon>
        <taxon>Acidobacteriota</taxon>
        <taxon>Terriglobia</taxon>
        <taxon>Terriglobales</taxon>
        <taxon>Acidobacteriaceae</taxon>
        <taxon>Tunturiibacter</taxon>
    </lineage>
</organism>
<keyword evidence="2" id="KW-1185">Reference proteome</keyword>
<dbReference type="EMBL" id="JACHEA010000001">
    <property type="protein sequence ID" value="MBB5339878.1"/>
    <property type="molecule type" value="Genomic_DNA"/>
</dbReference>
<evidence type="ECO:0000313" key="2">
    <source>
        <dbReference type="Proteomes" id="UP000569005"/>
    </source>
</evidence>
<protein>
    <submittedName>
        <fullName evidence="1">Uncharacterized protein</fullName>
    </submittedName>
</protein>
<reference evidence="1" key="1">
    <citation type="submission" date="2020-08" db="EMBL/GenBank/DDBJ databases">
        <title>Genomic Encyclopedia of Type Strains, Phase IV (KMG-V): Genome sequencing to study the core and pangenomes of soil and plant-associated prokaryotes.</title>
        <authorList>
            <person name="Whitman W."/>
        </authorList>
    </citation>
    <scope>NUCLEOTIDE SEQUENCE</scope>
    <source>
        <strain evidence="1">M8UP15</strain>
    </source>
</reference>
<proteinExistence type="predicted"/>
<comment type="caution">
    <text evidence="1">The sequence shown here is derived from an EMBL/GenBank/DDBJ whole genome shotgun (WGS) entry which is preliminary data.</text>
</comment>
<gene>
    <name evidence="1" type="ORF">HDF13_002211</name>
</gene>
<sequence length="107" mass="12398">MASPWRAHNNPVSIVARQSRRDRARIVNRVKGRCAHQDGPGRRYRRSIVREARIPPSVSRRYAHHATFADGILDHRSYQGILLTVAKGWKRRLCLYVDHHSPATRIL</sequence>
<dbReference type="Proteomes" id="UP000569005">
    <property type="component" value="Unassembled WGS sequence"/>
</dbReference>